<dbReference type="Pfam" id="PF13358">
    <property type="entry name" value="DDE_3"/>
    <property type="match status" value="1"/>
</dbReference>
<organism evidence="3 4">
    <name type="scientific">Rotaria magnacalcarata</name>
    <dbReference type="NCBI Taxonomy" id="392030"/>
    <lineage>
        <taxon>Eukaryota</taxon>
        <taxon>Metazoa</taxon>
        <taxon>Spiralia</taxon>
        <taxon>Gnathifera</taxon>
        <taxon>Rotifera</taxon>
        <taxon>Eurotatoria</taxon>
        <taxon>Bdelloidea</taxon>
        <taxon>Philodinida</taxon>
        <taxon>Philodinidae</taxon>
        <taxon>Rotaria</taxon>
    </lineage>
</organism>
<evidence type="ECO:0000313" key="3">
    <source>
        <dbReference type="EMBL" id="CAF3831489.1"/>
    </source>
</evidence>
<evidence type="ECO:0000259" key="1">
    <source>
        <dbReference type="Pfam" id="PF13358"/>
    </source>
</evidence>
<dbReference type="Proteomes" id="UP000663887">
    <property type="component" value="Unassembled WGS sequence"/>
</dbReference>
<gene>
    <name evidence="3" type="ORF">OVN521_LOCUS5681</name>
    <name evidence="2" type="ORF">XDN619_LOCUS18779</name>
</gene>
<comment type="caution">
    <text evidence="3">The sequence shown here is derived from an EMBL/GenBank/DDBJ whole genome shotgun (WGS) entry which is preliminary data.</text>
</comment>
<evidence type="ECO:0000313" key="2">
    <source>
        <dbReference type="EMBL" id="CAF2101464.1"/>
    </source>
</evidence>
<dbReference type="InterPro" id="IPR038717">
    <property type="entry name" value="Tc1-like_DDE_dom"/>
</dbReference>
<dbReference type="Proteomes" id="UP000663866">
    <property type="component" value="Unassembled WGS sequence"/>
</dbReference>
<dbReference type="AlphaFoldDB" id="A0A819D8R8"/>
<keyword evidence="4" id="KW-1185">Reference proteome</keyword>
<proteinExistence type="predicted"/>
<dbReference type="EMBL" id="CAJNRG010008102">
    <property type="protein sequence ID" value="CAF2101464.1"/>
    <property type="molecule type" value="Genomic_DNA"/>
</dbReference>
<feature type="domain" description="Tc1-like transposase DDE" evidence="1">
    <location>
        <begin position="17"/>
        <end position="82"/>
    </location>
</feature>
<reference evidence="3" key="1">
    <citation type="submission" date="2021-02" db="EMBL/GenBank/DDBJ databases">
        <authorList>
            <person name="Nowell W R."/>
        </authorList>
    </citation>
    <scope>NUCLEOTIDE SEQUENCE</scope>
</reference>
<accession>A0A819D8R8</accession>
<sequence>MLKKHLIDIGSCMDGSDWIFQQDNAPIHQAKVNLTWFKSQKINVLPWPSLSPALNPIENLWGILARKVYEGRKQFRTKEQLKTTIIKSWEEISVEQLRALIESMPERIFEVIKLNGAKTKY</sequence>
<name>A0A819D8R8_9BILA</name>
<dbReference type="Gene3D" id="3.30.420.10">
    <property type="entry name" value="Ribonuclease H-like superfamily/Ribonuclease H"/>
    <property type="match status" value="1"/>
</dbReference>
<dbReference type="GO" id="GO:0003676">
    <property type="term" value="F:nucleic acid binding"/>
    <property type="evidence" value="ECO:0007669"/>
    <property type="project" value="InterPro"/>
</dbReference>
<protein>
    <recommendedName>
        <fullName evidence="1">Tc1-like transposase DDE domain-containing protein</fullName>
    </recommendedName>
</protein>
<dbReference type="InterPro" id="IPR036397">
    <property type="entry name" value="RNaseH_sf"/>
</dbReference>
<evidence type="ECO:0000313" key="4">
    <source>
        <dbReference type="Proteomes" id="UP000663866"/>
    </source>
</evidence>
<dbReference type="EMBL" id="CAJOBG010000573">
    <property type="protein sequence ID" value="CAF3831489.1"/>
    <property type="molecule type" value="Genomic_DNA"/>
</dbReference>